<dbReference type="GO" id="GO:0103068">
    <property type="term" value="F:leukotriene C4 gamma-glutamyl transferase activity"/>
    <property type="evidence" value="ECO:0007669"/>
    <property type="project" value="UniProtKB-EC"/>
</dbReference>
<reference evidence="7 8" key="1">
    <citation type="submission" date="2019-12" db="EMBL/GenBank/DDBJ databases">
        <title>Nitratireductor arenosus sp. nov., Isolated from sea sand, Jeju island, South Korea.</title>
        <authorList>
            <person name="Kim W."/>
        </authorList>
    </citation>
    <scope>NUCLEOTIDE SEQUENCE [LARGE SCALE GENOMIC DNA]</scope>
    <source>
        <strain evidence="7 8">CAU 1489</strain>
    </source>
</reference>
<dbReference type="PRINTS" id="PR01210">
    <property type="entry name" value="GGTRANSPTASE"/>
</dbReference>
<dbReference type="RefSeq" id="WP_156714569.1">
    <property type="nucleotide sequence ID" value="NZ_WPHG01000005.1"/>
</dbReference>
<dbReference type="Gene3D" id="1.10.246.130">
    <property type="match status" value="1"/>
</dbReference>
<feature type="active site" description="Nucleophile" evidence="4">
    <location>
        <position position="350"/>
    </location>
</feature>
<comment type="subunit">
    <text evidence="6">This enzyme consists of two polypeptide chains, which are synthesized in precursor form from a single polypeptide.</text>
</comment>
<gene>
    <name evidence="7" type="primary">ggt</name>
    <name evidence="7" type="ORF">GN330_19425</name>
</gene>
<dbReference type="UniPathway" id="UPA00204"/>
<dbReference type="SUPFAM" id="SSF56235">
    <property type="entry name" value="N-terminal nucleophile aminohydrolases (Ntn hydrolases)"/>
    <property type="match status" value="1"/>
</dbReference>
<evidence type="ECO:0000313" key="8">
    <source>
        <dbReference type="Proteomes" id="UP000463224"/>
    </source>
</evidence>
<sequence length="530" mass="56123">MRDFENPGRSLAASRNAMAASSHPLATVAALDILKAGGHAIDAAVAACAVQCVVEPGSTGIGGDCFVLMTPAGSAEPLAYNGSGRTPAAATLDWYETAGIAAIDRASPHAVTIPGAVEAWARLVADHGRMPLAEILAPAIDLARDGYAITPRVARDTELQQALIAADPAASATFLVDGKPPAIGAVQRQPALADTLAAIGREGPDAFYRGAVAEEMVEFLRTRGGLHTRDDFAAAAGEYVTPIKTDYRGWTVHECPPNGQGVVALMILNILERIAPSGAPQGIGNLHVLVEATRLAYAARDLYVADTGAAEVPLDDLLSDAFADRLARRIDRDRAMPPQAAADTVEHRDTVYISVVDKDRNAVSFINSIFHPYGSGLMTPRSGVLFHNRGQSFSLQRGHRNAIAPGKRPMHTIIPGMLSRNGRAVMPFGVMGGHYQAMGHAQFLSLMIDHGFDVQAAIDAPRLFPLPGTATVEAETRLRQAVGPELERRGFTVQPPNWPIGGAQAIWIDWERGTLLGGSDPRKDGCALGY</sequence>
<dbReference type="GO" id="GO:0006751">
    <property type="term" value="P:glutathione catabolic process"/>
    <property type="evidence" value="ECO:0007669"/>
    <property type="project" value="UniProtKB-UniRule"/>
</dbReference>
<dbReference type="EC" id="2.3.2.2" evidence="6"/>
<keyword evidence="6 7" id="KW-0808">Transferase</keyword>
<dbReference type="AlphaFoldDB" id="A0A844QIS0"/>
<evidence type="ECO:0000256" key="1">
    <source>
        <dbReference type="ARBA" id="ARBA00001049"/>
    </source>
</evidence>
<keyword evidence="6" id="KW-0865">Zymogen</keyword>
<protein>
    <recommendedName>
        <fullName evidence="6">Glutathione hydrolase proenzyme</fullName>
        <ecNumber evidence="6">2.3.2.2</ecNumber>
        <ecNumber evidence="6">3.4.19.13</ecNumber>
    </recommendedName>
    <component>
        <recommendedName>
            <fullName evidence="6">Glutathione hydrolase large chain</fullName>
        </recommendedName>
    </component>
    <component>
        <recommendedName>
            <fullName evidence="6">Glutathione hydrolase small chain</fullName>
        </recommendedName>
    </component>
</protein>
<dbReference type="PANTHER" id="PTHR43881">
    <property type="entry name" value="GAMMA-GLUTAMYLTRANSPEPTIDASE (AFU_ORTHOLOGUE AFUA_4G13580)"/>
    <property type="match status" value="1"/>
</dbReference>
<dbReference type="GO" id="GO:0036374">
    <property type="term" value="F:glutathione hydrolase activity"/>
    <property type="evidence" value="ECO:0007669"/>
    <property type="project" value="UniProtKB-UniRule"/>
</dbReference>
<keyword evidence="6" id="KW-0317">Glutathione biosynthesis</keyword>
<evidence type="ECO:0000313" key="7">
    <source>
        <dbReference type="EMBL" id="MVA99422.1"/>
    </source>
</evidence>
<dbReference type="GO" id="GO:0006750">
    <property type="term" value="P:glutathione biosynthetic process"/>
    <property type="evidence" value="ECO:0007669"/>
    <property type="project" value="UniProtKB-KW"/>
</dbReference>
<evidence type="ECO:0000256" key="6">
    <source>
        <dbReference type="RuleBase" id="RU368036"/>
    </source>
</evidence>
<organism evidence="7 8">
    <name type="scientific">Nitratireductor arenosus</name>
    <dbReference type="NCBI Taxonomy" id="2682096"/>
    <lineage>
        <taxon>Bacteria</taxon>
        <taxon>Pseudomonadati</taxon>
        <taxon>Pseudomonadota</taxon>
        <taxon>Alphaproteobacteria</taxon>
        <taxon>Hyphomicrobiales</taxon>
        <taxon>Phyllobacteriaceae</taxon>
        <taxon>Nitratireductor</taxon>
    </lineage>
</organism>
<dbReference type="InterPro" id="IPR029055">
    <property type="entry name" value="Ntn_hydrolases_N"/>
</dbReference>
<dbReference type="EC" id="3.4.19.13" evidence="6"/>
<dbReference type="NCBIfam" id="TIGR00066">
    <property type="entry name" value="g_glut_trans"/>
    <property type="match status" value="1"/>
</dbReference>
<keyword evidence="6 7" id="KW-0012">Acyltransferase</keyword>
<comment type="catalytic activity">
    <reaction evidence="3 6">
        <text>an N-terminal (5-L-glutamyl)-[peptide] + an alpha-amino acid = 5-L-glutamyl amino acid + an N-terminal L-alpha-aminoacyl-[peptide]</text>
        <dbReference type="Rhea" id="RHEA:23904"/>
        <dbReference type="Rhea" id="RHEA-COMP:9780"/>
        <dbReference type="Rhea" id="RHEA-COMP:9795"/>
        <dbReference type="ChEBI" id="CHEBI:77644"/>
        <dbReference type="ChEBI" id="CHEBI:78597"/>
        <dbReference type="ChEBI" id="CHEBI:78599"/>
        <dbReference type="ChEBI" id="CHEBI:78608"/>
        <dbReference type="EC" id="2.3.2.2"/>
    </reaction>
</comment>
<feature type="binding site" evidence="5">
    <location>
        <position position="433"/>
    </location>
    <ligand>
        <name>L-glutamate</name>
        <dbReference type="ChEBI" id="CHEBI:29985"/>
    </ligand>
</feature>
<evidence type="ECO:0000256" key="4">
    <source>
        <dbReference type="PIRSR" id="PIRSR600101-1"/>
    </source>
</evidence>
<evidence type="ECO:0000256" key="5">
    <source>
        <dbReference type="PIRSR" id="PIRSR600101-2"/>
    </source>
</evidence>
<dbReference type="EMBL" id="WPHG01000005">
    <property type="protein sequence ID" value="MVA99422.1"/>
    <property type="molecule type" value="Genomic_DNA"/>
</dbReference>
<comment type="caution">
    <text evidence="7">The sequence shown here is derived from an EMBL/GenBank/DDBJ whole genome shotgun (WGS) entry which is preliminary data.</text>
</comment>
<comment type="similarity">
    <text evidence="6">Belongs to the gamma-glutamyltransferase family.</text>
</comment>
<proteinExistence type="inferred from homology"/>
<dbReference type="InterPro" id="IPR052896">
    <property type="entry name" value="GGT-like_enzyme"/>
</dbReference>
<comment type="catalytic activity">
    <reaction evidence="1 6">
        <text>an S-substituted glutathione + H2O = an S-substituted L-cysteinylglycine + L-glutamate</text>
        <dbReference type="Rhea" id="RHEA:59468"/>
        <dbReference type="ChEBI" id="CHEBI:15377"/>
        <dbReference type="ChEBI" id="CHEBI:29985"/>
        <dbReference type="ChEBI" id="CHEBI:90779"/>
        <dbReference type="ChEBI" id="CHEBI:143103"/>
        <dbReference type="EC" id="3.4.19.13"/>
    </reaction>
</comment>
<dbReference type="Gene3D" id="3.60.20.40">
    <property type="match status" value="1"/>
</dbReference>
<dbReference type="InterPro" id="IPR043137">
    <property type="entry name" value="GGT_ssub_C"/>
</dbReference>
<comment type="pathway">
    <text evidence="6">Sulfur metabolism; glutathione metabolism.</text>
</comment>
<dbReference type="Proteomes" id="UP000463224">
    <property type="component" value="Unassembled WGS sequence"/>
</dbReference>
<evidence type="ECO:0000256" key="2">
    <source>
        <dbReference type="ARBA" id="ARBA00001089"/>
    </source>
</evidence>
<accession>A0A844QIS0</accession>
<dbReference type="PANTHER" id="PTHR43881:SF1">
    <property type="entry name" value="GAMMA-GLUTAMYLTRANSPEPTIDASE (AFU_ORTHOLOGUE AFUA_4G13580)"/>
    <property type="match status" value="1"/>
</dbReference>
<keyword evidence="6" id="KW-0378">Hydrolase</keyword>
<dbReference type="InterPro" id="IPR043138">
    <property type="entry name" value="GGT_lsub"/>
</dbReference>
<comment type="catalytic activity">
    <reaction evidence="2 6">
        <text>glutathione + H2O = L-cysteinylglycine + L-glutamate</text>
        <dbReference type="Rhea" id="RHEA:28807"/>
        <dbReference type="ChEBI" id="CHEBI:15377"/>
        <dbReference type="ChEBI" id="CHEBI:29985"/>
        <dbReference type="ChEBI" id="CHEBI:57925"/>
        <dbReference type="ChEBI" id="CHEBI:61694"/>
        <dbReference type="EC" id="3.4.19.13"/>
    </reaction>
</comment>
<dbReference type="InterPro" id="IPR000101">
    <property type="entry name" value="GGT_peptidase"/>
</dbReference>
<keyword evidence="8" id="KW-1185">Reference proteome</keyword>
<name>A0A844QIS0_9HYPH</name>
<comment type="PTM">
    <text evidence="6">Cleaved by autocatalysis into a large and a small subunit.</text>
</comment>
<dbReference type="Pfam" id="PF01019">
    <property type="entry name" value="G_glu_transpept"/>
    <property type="match status" value="1"/>
</dbReference>
<evidence type="ECO:0000256" key="3">
    <source>
        <dbReference type="ARBA" id="ARBA00047417"/>
    </source>
</evidence>